<reference evidence="10" key="1">
    <citation type="submission" date="2016-10" db="EMBL/GenBank/DDBJ databases">
        <authorList>
            <person name="Varghese N."/>
            <person name="Submissions S."/>
        </authorList>
    </citation>
    <scope>NUCLEOTIDE SEQUENCE [LARGE SCALE GENOMIC DNA]</scope>
    <source>
        <strain evidence="10">CGMCC 1.8981</strain>
    </source>
</reference>
<organism evidence="9 10">
    <name type="scientific">Natronorubrum sediminis</name>
    <dbReference type="NCBI Taxonomy" id="640943"/>
    <lineage>
        <taxon>Archaea</taxon>
        <taxon>Methanobacteriati</taxon>
        <taxon>Methanobacteriota</taxon>
        <taxon>Stenosarchaea group</taxon>
        <taxon>Halobacteria</taxon>
        <taxon>Halobacteriales</taxon>
        <taxon>Natrialbaceae</taxon>
        <taxon>Natronorubrum</taxon>
    </lineage>
</organism>
<keyword evidence="3" id="KW-1003">Cell membrane</keyword>
<dbReference type="SUPFAM" id="SSF161098">
    <property type="entry name" value="MetI-like"/>
    <property type="match status" value="1"/>
</dbReference>
<keyword evidence="10" id="KW-1185">Reference proteome</keyword>
<evidence type="ECO:0000256" key="1">
    <source>
        <dbReference type="ARBA" id="ARBA00004651"/>
    </source>
</evidence>
<feature type="domain" description="ABC transmembrane type-1" evidence="8">
    <location>
        <begin position="98"/>
        <end position="337"/>
    </location>
</feature>
<evidence type="ECO:0000256" key="2">
    <source>
        <dbReference type="ARBA" id="ARBA00022448"/>
    </source>
</evidence>
<keyword evidence="4 7" id="KW-0812">Transmembrane</keyword>
<evidence type="ECO:0000256" key="5">
    <source>
        <dbReference type="ARBA" id="ARBA00022989"/>
    </source>
</evidence>
<keyword evidence="5 7" id="KW-1133">Transmembrane helix</keyword>
<dbReference type="InterPro" id="IPR035906">
    <property type="entry name" value="MetI-like_sf"/>
</dbReference>
<proteinExistence type="inferred from homology"/>
<feature type="transmembrane region" description="Helical" evidence="7">
    <location>
        <begin position="274"/>
        <end position="298"/>
    </location>
</feature>
<evidence type="ECO:0000313" key="9">
    <source>
        <dbReference type="EMBL" id="SEH17507.1"/>
    </source>
</evidence>
<dbReference type="PROSITE" id="PS50928">
    <property type="entry name" value="ABC_TM1"/>
    <property type="match status" value="1"/>
</dbReference>
<accession>A0A1H6G342</accession>
<feature type="transmembrane region" description="Helical" evidence="7">
    <location>
        <begin position="318"/>
        <end position="344"/>
    </location>
</feature>
<dbReference type="GO" id="GO:0055085">
    <property type="term" value="P:transmembrane transport"/>
    <property type="evidence" value="ECO:0007669"/>
    <property type="project" value="InterPro"/>
</dbReference>
<keyword evidence="2 7" id="KW-0813">Transport</keyword>
<feature type="transmembrane region" description="Helical" evidence="7">
    <location>
        <begin position="12"/>
        <end position="32"/>
    </location>
</feature>
<sequence length="354" mass="39412">MGLLRYTLYRFVQAIPVLFGITIITFALANLAPGDPVQIMLQGQEVDEDLIQTMEERYGLDEPVHERYISYMTGVLQGDLGQSFHYNQPVSDLIMSRLGPTLLLVLSAYAFAIVTSIPLGILAAKRRNEPADHISRIVALLGVSTPSFWIGIMLIIIFAVQLGWFPSTGLVYPWWSPEAYGYTGWPGPLEQLPVVGAIFSQYTLGGWPEHVFQIVRHLLLPMIALGTLQMATLMRIERTQMIESLQGEYVKLARAYGVSERTILRKHAFRTAQLPIITIIGLNLSTALGGAVLVEYVFNINGMGRLFIDAIHNLDYQLIMGVTLIFGTIFIIGVIITDISYAYVDPRVTYGGED</sequence>
<evidence type="ECO:0000313" key="10">
    <source>
        <dbReference type="Proteomes" id="UP000199112"/>
    </source>
</evidence>
<evidence type="ECO:0000256" key="7">
    <source>
        <dbReference type="RuleBase" id="RU363032"/>
    </source>
</evidence>
<dbReference type="Proteomes" id="UP000199112">
    <property type="component" value="Unassembled WGS sequence"/>
</dbReference>
<dbReference type="InterPro" id="IPR000515">
    <property type="entry name" value="MetI-like"/>
</dbReference>
<dbReference type="Pfam" id="PF00528">
    <property type="entry name" value="BPD_transp_1"/>
    <property type="match status" value="1"/>
</dbReference>
<dbReference type="PANTHER" id="PTHR43163:SF6">
    <property type="entry name" value="DIPEPTIDE TRANSPORT SYSTEM PERMEASE PROTEIN DPPB-RELATED"/>
    <property type="match status" value="1"/>
</dbReference>
<dbReference type="OrthoDB" id="44105at2157"/>
<gene>
    <name evidence="9" type="ORF">SAMN04487967_3219</name>
</gene>
<dbReference type="Pfam" id="PF19300">
    <property type="entry name" value="BPD_transp_1_N"/>
    <property type="match status" value="1"/>
</dbReference>
<dbReference type="CDD" id="cd06261">
    <property type="entry name" value="TM_PBP2"/>
    <property type="match status" value="1"/>
</dbReference>
<evidence type="ECO:0000256" key="6">
    <source>
        <dbReference type="ARBA" id="ARBA00023136"/>
    </source>
</evidence>
<keyword evidence="6 7" id="KW-0472">Membrane</keyword>
<dbReference type="RefSeq" id="WP_090507981.1">
    <property type="nucleotide sequence ID" value="NZ_FNWL01000004.1"/>
</dbReference>
<comment type="subcellular location">
    <subcellularLocation>
        <location evidence="1 7">Cell membrane</location>
        <topology evidence="1 7">Multi-pass membrane protein</topology>
    </subcellularLocation>
</comment>
<feature type="transmembrane region" description="Helical" evidence="7">
    <location>
        <begin position="137"/>
        <end position="165"/>
    </location>
</feature>
<evidence type="ECO:0000256" key="3">
    <source>
        <dbReference type="ARBA" id="ARBA00022475"/>
    </source>
</evidence>
<name>A0A1H6G342_9EURY</name>
<evidence type="ECO:0000259" key="8">
    <source>
        <dbReference type="PROSITE" id="PS50928"/>
    </source>
</evidence>
<dbReference type="GO" id="GO:0005886">
    <property type="term" value="C:plasma membrane"/>
    <property type="evidence" value="ECO:0007669"/>
    <property type="project" value="UniProtKB-SubCell"/>
</dbReference>
<dbReference type="EMBL" id="FNWL01000004">
    <property type="protein sequence ID" value="SEH17507.1"/>
    <property type="molecule type" value="Genomic_DNA"/>
</dbReference>
<protein>
    <submittedName>
        <fullName evidence="9">Peptide/nickel transport system permease protein</fullName>
    </submittedName>
</protein>
<dbReference type="InterPro" id="IPR045621">
    <property type="entry name" value="BPD_transp_1_N"/>
</dbReference>
<dbReference type="AlphaFoldDB" id="A0A1H6G342"/>
<dbReference type="Gene3D" id="1.10.3720.10">
    <property type="entry name" value="MetI-like"/>
    <property type="match status" value="1"/>
</dbReference>
<evidence type="ECO:0000256" key="4">
    <source>
        <dbReference type="ARBA" id="ARBA00022692"/>
    </source>
</evidence>
<feature type="transmembrane region" description="Helical" evidence="7">
    <location>
        <begin position="102"/>
        <end position="125"/>
    </location>
</feature>
<comment type="similarity">
    <text evidence="7">Belongs to the binding-protein-dependent transport system permease family.</text>
</comment>
<dbReference type="PANTHER" id="PTHR43163">
    <property type="entry name" value="DIPEPTIDE TRANSPORT SYSTEM PERMEASE PROTEIN DPPB-RELATED"/>
    <property type="match status" value="1"/>
</dbReference>